<dbReference type="PANTHER" id="PTHR10000">
    <property type="entry name" value="PHOSPHOSERINE PHOSPHATASE"/>
    <property type="match status" value="1"/>
</dbReference>
<dbReference type="EMBL" id="NMVI01000023">
    <property type="protein sequence ID" value="OYN85866.1"/>
    <property type="molecule type" value="Genomic_DNA"/>
</dbReference>
<dbReference type="RefSeq" id="WP_094451300.1">
    <property type="nucleotide sequence ID" value="NZ_NMVI01000023.1"/>
</dbReference>
<keyword evidence="3" id="KW-1185">Reference proteome</keyword>
<dbReference type="Pfam" id="PF08282">
    <property type="entry name" value="Hydrolase_3"/>
    <property type="match status" value="1"/>
</dbReference>
<name>A0A255ENL9_9ACTN</name>
<accession>A0A255ENL9</accession>
<dbReference type="SUPFAM" id="SSF56784">
    <property type="entry name" value="HAD-like"/>
    <property type="match status" value="1"/>
</dbReference>
<comment type="caution">
    <text evidence="2">The sequence shown here is derived from an EMBL/GenBank/DDBJ whole genome shotgun (WGS) entry which is preliminary data.</text>
</comment>
<sequence length="255" mass="27375">MVALDIDGTVVDHAGFLPDPVRQAVQRALDQDVRVVLATGRSWHGTAPIHDALGLPPGQLICSNGSVRASYPPFSIDKLITFDPREVITTVLREVPQAAIAVEEVGVGYRLNRHFPDGELTGEMKLQSIDELSAEPVSRVIIRDPEATDSDFISLAESLGMHGVEYFIGYSAWLDIAPEGVSKATALADVCELYDIEPTDVLALGDGRNDIEMLEFVGRGVAIGDADETVKAAADAVTGRFGDGGTVTELDRWFA</sequence>
<dbReference type="EMBL" id="NMVJ01000001">
    <property type="protein sequence ID" value="OYN92830.1"/>
    <property type="molecule type" value="Genomic_DNA"/>
</dbReference>
<dbReference type="InterPro" id="IPR023214">
    <property type="entry name" value="HAD_sf"/>
</dbReference>
<proteinExistence type="predicted"/>
<evidence type="ECO:0000313" key="3">
    <source>
        <dbReference type="Proteomes" id="UP000216300"/>
    </source>
</evidence>
<gene>
    <name evidence="2" type="ORF">CGZ91_04510</name>
    <name evidence="1" type="ORF">CGZ92_10175</name>
</gene>
<accession>A0A255E2Z2</accession>
<dbReference type="OrthoDB" id="3180855at2"/>
<organism evidence="2 3">
    <name type="scientific">Parenemella sanctibonifatiensis</name>
    <dbReference type="NCBI Taxonomy" id="2016505"/>
    <lineage>
        <taxon>Bacteria</taxon>
        <taxon>Bacillati</taxon>
        <taxon>Actinomycetota</taxon>
        <taxon>Actinomycetes</taxon>
        <taxon>Propionibacteriales</taxon>
        <taxon>Propionibacteriaceae</taxon>
        <taxon>Parenemella</taxon>
    </lineage>
</organism>
<dbReference type="AlphaFoldDB" id="A0A255ENL9"/>
<evidence type="ECO:0000313" key="2">
    <source>
        <dbReference type="EMBL" id="OYN92830.1"/>
    </source>
</evidence>
<evidence type="ECO:0000313" key="4">
    <source>
        <dbReference type="Proteomes" id="UP000216533"/>
    </source>
</evidence>
<dbReference type="GO" id="GO:0005829">
    <property type="term" value="C:cytosol"/>
    <property type="evidence" value="ECO:0007669"/>
    <property type="project" value="TreeGrafter"/>
</dbReference>
<dbReference type="InterPro" id="IPR036412">
    <property type="entry name" value="HAD-like_sf"/>
</dbReference>
<reference evidence="3 4" key="1">
    <citation type="submission" date="2017-07" db="EMBL/GenBank/DDBJ databases">
        <title>Draft whole genome sequences of clinical Proprionibacteriaceae strains.</title>
        <authorList>
            <person name="Bernier A.-M."/>
            <person name="Bernard K."/>
            <person name="Domingo M.-C."/>
        </authorList>
    </citation>
    <scope>NUCLEOTIDE SEQUENCE [LARGE SCALE GENOMIC DNA]</scope>
    <source>
        <strain evidence="2 3">NML 150081</strain>
        <strain evidence="1 4">NML 160184</strain>
    </source>
</reference>
<dbReference type="PANTHER" id="PTHR10000:SF8">
    <property type="entry name" value="HAD SUPERFAMILY HYDROLASE-LIKE, TYPE 3"/>
    <property type="match status" value="1"/>
</dbReference>
<keyword evidence="2" id="KW-0378">Hydrolase</keyword>
<protein>
    <submittedName>
        <fullName evidence="2">HAD family hydrolase</fullName>
    </submittedName>
</protein>
<dbReference type="Gene3D" id="3.40.50.1000">
    <property type="entry name" value="HAD superfamily/HAD-like"/>
    <property type="match status" value="1"/>
</dbReference>
<dbReference type="GO" id="GO:0016791">
    <property type="term" value="F:phosphatase activity"/>
    <property type="evidence" value="ECO:0007669"/>
    <property type="project" value="UniProtKB-ARBA"/>
</dbReference>
<dbReference type="GO" id="GO:0000287">
    <property type="term" value="F:magnesium ion binding"/>
    <property type="evidence" value="ECO:0007669"/>
    <property type="project" value="TreeGrafter"/>
</dbReference>
<dbReference type="Proteomes" id="UP000216300">
    <property type="component" value="Unassembled WGS sequence"/>
</dbReference>
<dbReference type="Proteomes" id="UP000216533">
    <property type="component" value="Unassembled WGS sequence"/>
</dbReference>
<evidence type="ECO:0000313" key="1">
    <source>
        <dbReference type="EMBL" id="OYN85866.1"/>
    </source>
</evidence>
<dbReference type="Gene3D" id="3.30.1240.10">
    <property type="match status" value="1"/>
</dbReference>